<dbReference type="GO" id="GO:0005777">
    <property type="term" value="C:peroxisome"/>
    <property type="evidence" value="ECO:0007669"/>
    <property type="project" value="UniProtKB-SubCell"/>
</dbReference>
<accession>F0W640</accession>
<evidence type="ECO:0000256" key="8">
    <source>
        <dbReference type="ARBA" id="ARBA00023098"/>
    </source>
</evidence>
<feature type="compositionally biased region" description="Polar residues" evidence="11">
    <location>
        <begin position="1"/>
        <end position="27"/>
    </location>
</feature>
<dbReference type="GO" id="GO:0016491">
    <property type="term" value="F:oxidoreductase activity"/>
    <property type="evidence" value="ECO:0007669"/>
    <property type="project" value="UniProtKB-KW"/>
</dbReference>
<evidence type="ECO:0000313" key="12">
    <source>
        <dbReference type="EMBL" id="CCA16582.1"/>
    </source>
</evidence>
<dbReference type="EMBL" id="FR824068">
    <property type="protein sequence ID" value="CCA16582.1"/>
    <property type="molecule type" value="Genomic_DNA"/>
</dbReference>
<gene>
    <name evidence="12" type="primary">AlNc14C23G2342</name>
    <name evidence="12" type="ORF">ALNC14_027250</name>
</gene>
<dbReference type="PANTHER" id="PTHR24317">
    <property type="entry name" value="PEROXISOMAL TRANS-2-ENOYL-COA REDUCTASE"/>
    <property type="match status" value="1"/>
</dbReference>
<dbReference type="InterPro" id="IPR052388">
    <property type="entry name" value="Peroxisomal_t2-enoyl-CoA_red"/>
</dbReference>
<dbReference type="InterPro" id="IPR036291">
    <property type="entry name" value="NAD(P)-bd_dom_sf"/>
</dbReference>
<proteinExistence type="predicted"/>
<evidence type="ECO:0000256" key="10">
    <source>
        <dbReference type="ARBA" id="ARBA00023160"/>
    </source>
</evidence>
<dbReference type="GO" id="GO:0006633">
    <property type="term" value="P:fatty acid biosynthetic process"/>
    <property type="evidence" value="ECO:0007669"/>
    <property type="project" value="UniProtKB-KW"/>
</dbReference>
<keyword evidence="6" id="KW-0521">NADP</keyword>
<comment type="pathway">
    <text evidence="2">Lipid metabolism.</text>
</comment>
<dbReference type="HOGENOM" id="CLU_034161_0_0_1"/>
<evidence type="ECO:0000256" key="3">
    <source>
        <dbReference type="ARBA" id="ARBA00022516"/>
    </source>
</evidence>
<dbReference type="SUPFAM" id="SSF51735">
    <property type="entry name" value="NAD(P)-binding Rossmann-fold domains"/>
    <property type="match status" value="1"/>
</dbReference>
<evidence type="ECO:0000256" key="4">
    <source>
        <dbReference type="ARBA" id="ARBA00022553"/>
    </source>
</evidence>
<keyword evidence="10" id="KW-0275">Fatty acid biosynthesis</keyword>
<keyword evidence="3" id="KW-0444">Lipid biosynthesis</keyword>
<name>F0W640_9STRA</name>
<evidence type="ECO:0000256" key="2">
    <source>
        <dbReference type="ARBA" id="ARBA00005189"/>
    </source>
</evidence>
<keyword evidence="9" id="KW-0576">Peroxisome</keyword>
<reference evidence="12" key="1">
    <citation type="journal article" date="2011" name="PLoS Biol.">
        <title>Gene gain and loss during evolution of obligate parasitism in the white rust pathogen of Arabidopsis thaliana.</title>
        <authorList>
            <person name="Kemen E."/>
            <person name="Gardiner A."/>
            <person name="Schultz-Larsen T."/>
            <person name="Kemen A.C."/>
            <person name="Balmuth A.L."/>
            <person name="Robert-Seilaniantz A."/>
            <person name="Bailey K."/>
            <person name="Holub E."/>
            <person name="Studholme D.J."/>
            <person name="Maclean D."/>
            <person name="Jones J.D."/>
        </authorList>
    </citation>
    <scope>NUCLEOTIDE SEQUENCE</scope>
</reference>
<keyword evidence="7" id="KW-0560">Oxidoreductase</keyword>
<evidence type="ECO:0000256" key="6">
    <source>
        <dbReference type="ARBA" id="ARBA00022857"/>
    </source>
</evidence>
<sequence length="533" mass="59511">MTQVTASTLKNGSSGESPTTDTQTGQNPHGIPHYSDRNGVACVRAAECDANASSGMSVTTNRKRVFAFQKRWLHSLPIAERTLTEDEYSTHLSHGGTNVPLNAQEMVESRQVVVCMLCDDPALNQNYLKLWSRSNCRRGRIETHLLSKHPEFMLLLKQKRAVEGELAVQIFLESMREGRCNYRNEISLRLYNNVTTPSTFPQAGYTDGYAPESVLLASNCAKENTTSGYTIPRNVTLSPDTEGTLEEDCDMKRKQARTCVSLQESMRDVSMISDSNLSPQTVVLTEGDQLCMSMIAINLWMLGWNVMLTFRNIGNLKEFQESNQKRFKNFKSNSKSSPQLLPILCPFQSMKEVDNWIREIVLQSSTIHCFIHWNAYDFSCSGIPALFSGNAAIKLNLLVYEKLFQGGRGAIIHLIPHPNNICQRLHRTAVEAITKSLAQEWLHCNVTVNCIALESADSLATLSINSSTQTNSEQDTIPNTHGSDHFICNAISYILSQSSGIISGSVFRFHGDKWKMALHSDNSDQPRTSEALL</sequence>
<evidence type="ECO:0000256" key="7">
    <source>
        <dbReference type="ARBA" id="ARBA00023002"/>
    </source>
</evidence>
<protein>
    <submittedName>
        <fullName evidence="12">Uncharacterized protein AlNc14C23G2342</fullName>
    </submittedName>
</protein>
<keyword evidence="4" id="KW-0597">Phosphoprotein</keyword>
<organism evidence="12">
    <name type="scientific">Albugo laibachii Nc14</name>
    <dbReference type="NCBI Taxonomy" id="890382"/>
    <lineage>
        <taxon>Eukaryota</taxon>
        <taxon>Sar</taxon>
        <taxon>Stramenopiles</taxon>
        <taxon>Oomycota</taxon>
        <taxon>Peronosporomycetes</taxon>
        <taxon>Albuginales</taxon>
        <taxon>Albuginaceae</taxon>
        <taxon>Albugo</taxon>
    </lineage>
</organism>
<dbReference type="Gene3D" id="3.40.50.720">
    <property type="entry name" value="NAD(P)-binding Rossmann-like Domain"/>
    <property type="match status" value="1"/>
</dbReference>
<dbReference type="AlphaFoldDB" id="F0W640"/>
<evidence type="ECO:0000256" key="1">
    <source>
        <dbReference type="ARBA" id="ARBA00004275"/>
    </source>
</evidence>
<evidence type="ECO:0000256" key="11">
    <source>
        <dbReference type="SAM" id="MobiDB-lite"/>
    </source>
</evidence>
<reference evidence="12" key="2">
    <citation type="submission" date="2011-02" db="EMBL/GenBank/DDBJ databases">
        <authorList>
            <person name="MacLean D."/>
        </authorList>
    </citation>
    <scope>NUCLEOTIDE SEQUENCE</scope>
</reference>
<keyword evidence="5" id="KW-0276">Fatty acid metabolism</keyword>
<dbReference type="PANTHER" id="PTHR24317:SF7">
    <property type="entry name" value="PEROXISOMAL TRANS-2-ENOYL-COA REDUCTASE"/>
    <property type="match status" value="1"/>
</dbReference>
<feature type="region of interest" description="Disordered" evidence="11">
    <location>
        <begin position="1"/>
        <end position="36"/>
    </location>
</feature>
<evidence type="ECO:0000256" key="9">
    <source>
        <dbReference type="ARBA" id="ARBA00023140"/>
    </source>
</evidence>
<keyword evidence="8" id="KW-0443">Lipid metabolism</keyword>
<evidence type="ECO:0000256" key="5">
    <source>
        <dbReference type="ARBA" id="ARBA00022832"/>
    </source>
</evidence>
<comment type="subcellular location">
    <subcellularLocation>
        <location evidence="1">Peroxisome</location>
    </subcellularLocation>
</comment>